<gene>
    <name evidence="1" type="ORF">EI71_01774</name>
</gene>
<comment type="caution">
    <text evidence="1">The sequence shown here is derived from an EMBL/GenBank/DDBJ whole genome shotgun (WGS) entry which is preliminary data.</text>
</comment>
<organism evidence="1 2">
    <name type="scientific">Anaeroplasma bactoclasticum</name>
    <dbReference type="NCBI Taxonomy" id="2088"/>
    <lineage>
        <taxon>Bacteria</taxon>
        <taxon>Bacillati</taxon>
        <taxon>Mycoplasmatota</taxon>
        <taxon>Mollicutes</taxon>
        <taxon>Anaeroplasmatales</taxon>
        <taxon>Anaeroplasmataceae</taxon>
        <taxon>Anaeroplasma</taxon>
    </lineage>
</organism>
<evidence type="ECO:0000313" key="2">
    <source>
        <dbReference type="Proteomes" id="UP000266506"/>
    </source>
</evidence>
<name>A0A397R0D8_9MOLU</name>
<dbReference type="Gene3D" id="3.40.50.300">
    <property type="entry name" value="P-loop containing nucleotide triphosphate hydrolases"/>
    <property type="match status" value="1"/>
</dbReference>
<protein>
    <recommendedName>
        <fullName evidence="3">ATPase</fullName>
    </recommendedName>
</protein>
<dbReference type="Proteomes" id="UP000266506">
    <property type="component" value="Unassembled WGS sequence"/>
</dbReference>
<keyword evidence="2" id="KW-1185">Reference proteome</keyword>
<evidence type="ECO:0000313" key="1">
    <source>
        <dbReference type="EMBL" id="RIA64897.1"/>
    </source>
</evidence>
<dbReference type="EMBL" id="QXEV01000030">
    <property type="protein sequence ID" value="RIA64897.1"/>
    <property type="molecule type" value="Genomic_DNA"/>
</dbReference>
<dbReference type="RefSeq" id="WP_119016851.1">
    <property type="nucleotide sequence ID" value="NZ_QXEV01000030.1"/>
</dbReference>
<dbReference type="InterPro" id="IPR027417">
    <property type="entry name" value="P-loop_NTPase"/>
</dbReference>
<sequence>MQKENPFNITFGKEPFSIISRENELSQIYDSFESEKTNSNVYILTGIRGSGKTVSMTTIVEHFKNKENWICIELNPESDMLEQLASKLYDKGQIKHLFLKKEFNFSFHGISFSIKGETPISNVSSLLDLMFSNLYKRNIHVLITIDEVISNTYMKVFSHEFQRFLREKYNVSLIMTGLYQNISLLENQKSLTFLYRAPKIYLSELNLKSIANSYQNIFNISDKDAISLAKATGGYAYAYQLLGNILFEENKTKIDKKVLQRYDELLYENAYTIIYNELSNKEKEILKYASIDNLNAYILDKTNMSKAQLSNYKKALVQKGVIIQDKNKIVFRLPRFKEFIEFIKELEE</sequence>
<reference evidence="1 2" key="1">
    <citation type="submission" date="2018-08" db="EMBL/GenBank/DDBJ databases">
        <title>Genomic Encyclopedia of Archaeal and Bacterial Type Strains, Phase II (KMG-II): from individual species to whole genera.</title>
        <authorList>
            <person name="Goeker M."/>
        </authorList>
    </citation>
    <scope>NUCLEOTIDE SEQUENCE [LARGE SCALE GENOMIC DNA]</scope>
    <source>
        <strain evidence="1 2">ATCC 27112</strain>
    </source>
</reference>
<dbReference type="AlphaFoldDB" id="A0A397R0D8"/>
<dbReference type="OrthoDB" id="2020141at2"/>
<dbReference type="SUPFAM" id="SSF52540">
    <property type="entry name" value="P-loop containing nucleoside triphosphate hydrolases"/>
    <property type="match status" value="1"/>
</dbReference>
<proteinExistence type="predicted"/>
<evidence type="ECO:0008006" key="3">
    <source>
        <dbReference type="Google" id="ProtNLM"/>
    </source>
</evidence>
<dbReference type="InParanoid" id="A0A397R0D8"/>
<accession>A0A397R0D8</accession>